<comment type="caution">
    <text evidence="2">The sequence shown here is derived from an EMBL/GenBank/DDBJ whole genome shotgun (WGS) entry which is preliminary data.</text>
</comment>
<organism evidence="2 3">
    <name type="scientific">Curtobacterium citreum</name>
    <dbReference type="NCBI Taxonomy" id="2036"/>
    <lineage>
        <taxon>Bacteria</taxon>
        <taxon>Bacillati</taxon>
        <taxon>Actinomycetota</taxon>
        <taxon>Actinomycetes</taxon>
        <taxon>Micrococcales</taxon>
        <taxon>Microbacteriaceae</taxon>
        <taxon>Curtobacterium</taxon>
    </lineage>
</organism>
<dbReference type="InterPro" id="IPR011545">
    <property type="entry name" value="DEAD/DEAH_box_helicase_dom"/>
</dbReference>
<dbReference type="Proteomes" id="UP001370299">
    <property type="component" value="Unassembled WGS sequence"/>
</dbReference>
<dbReference type="SMART" id="SM00487">
    <property type="entry name" value="DEXDc"/>
    <property type="match status" value="1"/>
</dbReference>
<dbReference type="Gene3D" id="3.40.50.300">
    <property type="entry name" value="P-loop containing nucleotide triphosphate hydrolases"/>
    <property type="match status" value="2"/>
</dbReference>
<accession>A0ABU8YCT1</accession>
<dbReference type="Pfam" id="PF00270">
    <property type="entry name" value="DEAD"/>
    <property type="match status" value="1"/>
</dbReference>
<dbReference type="RefSeq" id="WP_340196474.1">
    <property type="nucleotide sequence ID" value="NZ_JBBKAP010000035.1"/>
</dbReference>
<evidence type="ECO:0000313" key="3">
    <source>
        <dbReference type="Proteomes" id="UP001370299"/>
    </source>
</evidence>
<keyword evidence="2" id="KW-0378">Hydrolase</keyword>
<gene>
    <name evidence="2" type="ORF">WMN62_12835</name>
</gene>
<name>A0ABU8YCT1_9MICO</name>
<dbReference type="SMART" id="SM00491">
    <property type="entry name" value="HELICc2"/>
    <property type="match status" value="1"/>
</dbReference>
<dbReference type="GO" id="GO:0004386">
    <property type="term" value="F:helicase activity"/>
    <property type="evidence" value="ECO:0007669"/>
    <property type="project" value="UniProtKB-KW"/>
</dbReference>
<evidence type="ECO:0000313" key="2">
    <source>
        <dbReference type="EMBL" id="MEK0172356.1"/>
    </source>
</evidence>
<dbReference type="Pfam" id="PF13307">
    <property type="entry name" value="Helicase_C_2"/>
    <property type="match status" value="1"/>
</dbReference>
<feature type="domain" description="Helicase ATP-binding" evidence="1">
    <location>
        <begin position="58"/>
        <end position="323"/>
    </location>
</feature>
<reference evidence="2 3" key="1">
    <citation type="submission" date="2024-03" db="EMBL/GenBank/DDBJ databases">
        <title>Whole genomes of four grape xylem sap localized bacterial endophytes.</title>
        <authorList>
            <person name="Kumar G."/>
            <person name="Savka M.A."/>
        </authorList>
    </citation>
    <scope>NUCLEOTIDE SEQUENCE [LARGE SCALE GENOMIC DNA]</scope>
    <source>
        <strain evidence="2 3">RIT_GXS8</strain>
    </source>
</reference>
<dbReference type="SUPFAM" id="SSF52540">
    <property type="entry name" value="P-loop containing nucleoside triphosphate hydrolases"/>
    <property type="match status" value="1"/>
</dbReference>
<protein>
    <submittedName>
        <fullName evidence="2">Helicase C-terminal domain-containing protein</fullName>
    </submittedName>
</protein>
<evidence type="ECO:0000259" key="1">
    <source>
        <dbReference type="PROSITE" id="PS51192"/>
    </source>
</evidence>
<dbReference type="PROSITE" id="PS51192">
    <property type="entry name" value="HELICASE_ATP_BIND_1"/>
    <property type="match status" value="1"/>
</dbReference>
<dbReference type="InterPro" id="IPR027417">
    <property type="entry name" value="P-loop_NTPase"/>
</dbReference>
<sequence>MSCIFMEDEGMSIFGGLSEQNLADSVIDPKRLFRALPRPQGSPFQFPHDIQTEVWDKWFPRRDEPDLVVKMNTGSGKTVIGLVICRSALNEGVGPVAYLVPNLQLKEQVSSTATLLGIDWVGEPSDPRFQSGEALLIDTVHTIFHGRTRFGLRGDTRQPLELGSVVIDDAHACIPAIEGQYSFTIDSTAAAYRQLRELFADVLTEQSVVGAANLISGEGSQAVPVPYWSWHERLQPAAHILTQHAANSAATPEVKFKWPLIADQLRICDVAFGPSKVQIRLPHPDLAAVASFTNAKRRVYMTATLADDSVLTTSLGVAARCVTEPVTPGSASDLGDRLILTPTATTAAITASDVRKQADTWAKQHNVVVIVPSRHRAKAWEEVTNEIHDKESVQTAIQRLRSGHVGLVVLVARYDGVDLPGPACRVLILDGLPDSYDPLELVEAVAVGGTEEMRSRQMQRIEQGMGRGVRSVDDYCAVLLLDPRLVDRLHQSASRAQLSPATRAQYELSRRFARGGHGKGIDFVREAVAAFLRRDPEWVNASKAAVEGLQYERPDDVPAIDEADREAFTLALAGRFEEAKSVLDNAITAMENAPVRGWYKQRGASYLDLINPVKARDLQRSARLDNNYLLKLAAETRPPRITALGDQATAAAAYMTEIFSTPRNLELGVEAMLSQLTPSPERGSYRGFEDGVLRLGQLLGLASSRPDQQTGVGPDNLWALGNDRYFVMEAKSESVATQVSRDNLEQLSHSIDWFDDAYSEPRHTAVPILIHPSRQPMWDARPRQGARVMTFDKLTQLREAVRRFATALLSNSDYERSGEVGKNLVQFGLIASQLEQRWTEEFLPPARR</sequence>
<keyword evidence="3" id="KW-1185">Reference proteome</keyword>
<dbReference type="EMBL" id="JBBLYY010000064">
    <property type="protein sequence ID" value="MEK0172356.1"/>
    <property type="molecule type" value="Genomic_DNA"/>
</dbReference>
<dbReference type="InterPro" id="IPR014001">
    <property type="entry name" value="Helicase_ATP-bd"/>
</dbReference>
<proteinExistence type="predicted"/>
<keyword evidence="2" id="KW-0547">Nucleotide-binding</keyword>
<keyword evidence="2" id="KW-0067">ATP-binding</keyword>
<keyword evidence="2" id="KW-0347">Helicase</keyword>
<dbReference type="InterPro" id="IPR006555">
    <property type="entry name" value="ATP-dep_Helicase_C"/>
</dbReference>